<dbReference type="AlphaFoldDB" id="A0AAD9LD42"/>
<dbReference type="Proteomes" id="UP001259832">
    <property type="component" value="Unassembled WGS sequence"/>
</dbReference>
<evidence type="ECO:0000313" key="2">
    <source>
        <dbReference type="EMBL" id="KAK1931926.1"/>
    </source>
</evidence>
<keyword evidence="1" id="KW-0812">Transmembrane</keyword>
<name>A0AAD9LD42_9STRA</name>
<feature type="transmembrane region" description="Helical" evidence="1">
    <location>
        <begin position="62"/>
        <end position="80"/>
    </location>
</feature>
<keyword evidence="1" id="KW-1133">Transmembrane helix</keyword>
<evidence type="ECO:0000256" key="1">
    <source>
        <dbReference type="SAM" id="Phobius"/>
    </source>
</evidence>
<dbReference type="EMBL" id="JASMQC010000031">
    <property type="protein sequence ID" value="KAK1931926.1"/>
    <property type="molecule type" value="Genomic_DNA"/>
</dbReference>
<comment type="caution">
    <text evidence="2">The sequence shown here is derived from an EMBL/GenBank/DDBJ whole genome shotgun (WGS) entry which is preliminary data.</text>
</comment>
<protein>
    <submittedName>
        <fullName evidence="2">Uncharacterized protein</fullName>
    </submittedName>
</protein>
<organism evidence="2 3">
    <name type="scientific">Phytophthora citrophthora</name>
    <dbReference type="NCBI Taxonomy" id="4793"/>
    <lineage>
        <taxon>Eukaryota</taxon>
        <taxon>Sar</taxon>
        <taxon>Stramenopiles</taxon>
        <taxon>Oomycota</taxon>
        <taxon>Peronosporomycetes</taxon>
        <taxon>Peronosporales</taxon>
        <taxon>Peronosporaceae</taxon>
        <taxon>Phytophthora</taxon>
    </lineage>
</organism>
<keyword evidence="1" id="KW-0472">Membrane</keyword>
<gene>
    <name evidence="2" type="ORF">P3T76_012426</name>
</gene>
<keyword evidence="3" id="KW-1185">Reference proteome</keyword>
<accession>A0AAD9LD42</accession>
<evidence type="ECO:0000313" key="3">
    <source>
        <dbReference type="Proteomes" id="UP001259832"/>
    </source>
</evidence>
<feature type="transmembrane region" description="Helical" evidence="1">
    <location>
        <begin position="35"/>
        <end position="56"/>
    </location>
</feature>
<sequence>MVWSFPVYFVLDPHLAPNSLWDVVLLAVGKFSVRLFFSWLTGALIFGLFDVIQYIHGSIFSYNIYAGVMVVAVAVAFVSYGRTRDPIVAFIAMWFLCQIVNREDHFKGDTDAKETFEKLLEVAKVTRFVFRVAVPVNVIQDVVVNGN</sequence>
<proteinExistence type="predicted"/>
<reference evidence="2" key="1">
    <citation type="submission" date="2023-08" db="EMBL/GenBank/DDBJ databases">
        <title>Reference Genome Resource for the Citrus Pathogen Phytophthora citrophthora.</title>
        <authorList>
            <person name="Moller H."/>
            <person name="Coetzee B."/>
            <person name="Rose L.J."/>
            <person name="Van Niekerk J.M."/>
        </authorList>
    </citation>
    <scope>NUCLEOTIDE SEQUENCE</scope>
    <source>
        <strain evidence="2">STE-U-9442</strain>
    </source>
</reference>